<evidence type="ECO:0008006" key="3">
    <source>
        <dbReference type="Google" id="ProtNLM"/>
    </source>
</evidence>
<gene>
    <name evidence="1" type="ORF">EAJ06_16140</name>
</gene>
<keyword evidence="2" id="KW-1185">Reference proteome</keyword>
<dbReference type="Proteomes" id="UP000291191">
    <property type="component" value="Unassembled WGS sequence"/>
</dbReference>
<dbReference type="GeneID" id="26157624"/>
<reference evidence="1 2" key="1">
    <citation type="journal article" date="2019" name="Science, e1252229">
        <title>Invertible promoters mediate bacterial phase variation, antibiotic resistance, and host adaptation in the gut.</title>
        <authorList>
            <person name="Jiang X."/>
            <person name="Hall A.B."/>
            <person name="Arthur T.D."/>
            <person name="Plichta D.R."/>
            <person name="Covington C.T."/>
            <person name="Poyet M."/>
            <person name="Crothers J."/>
            <person name="Moses P.L."/>
            <person name="Tolonen A.C."/>
            <person name="Vlamakis H."/>
            <person name="Alm E.J."/>
            <person name="Xavier R.J."/>
        </authorList>
    </citation>
    <scope>NUCLEOTIDE SEQUENCE [LARGE SCALE GENOMIC DNA]</scope>
    <source>
        <strain evidence="2">bf_0095</strain>
    </source>
</reference>
<protein>
    <recommendedName>
        <fullName evidence="3">Peptidase S24/S26A/S26B/S26C domain-containing protein</fullName>
    </recommendedName>
</protein>
<name>A0A3E4KPU2_9BACE</name>
<dbReference type="OrthoDB" id="9795228at2"/>
<comment type="caution">
    <text evidence="1">The sequence shown here is derived from an EMBL/GenBank/DDBJ whole genome shotgun (WGS) entry which is preliminary data.</text>
</comment>
<evidence type="ECO:0000313" key="1">
    <source>
        <dbReference type="EMBL" id="RYT79015.1"/>
    </source>
</evidence>
<dbReference type="RefSeq" id="WP_007659686.1">
    <property type="nucleotide sequence ID" value="NZ_BAABZC010000001.1"/>
</dbReference>
<evidence type="ECO:0000313" key="2">
    <source>
        <dbReference type="Proteomes" id="UP000291191"/>
    </source>
</evidence>
<accession>A0A3E4KPU2</accession>
<dbReference type="CDD" id="cd06462">
    <property type="entry name" value="Peptidase_S24_S26"/>
    <property type="match status" value="1"/>
</dbReference>
<organism evidence="1 2">
    <name type="scientific">Bacteroides intestinalis</name>
    <dbReference type="NCBI Taxonomy" id="329854"/>
    <lineage>
        <taxon>Bacteria</taxon>
        <taxon>Pseudomonadati</taxon>
        <taxon>Bacteroidota</taxon>
        <taxon>Bacteroidia</taxon>
        <taxon>Bacteroidales</taxon>
        <taxon>Bacteroidaceae</taxon>
        <taxon>Bacteroides</taxon>
    </lineage>
</organism>
<dbReference type="AlphaFoldDB" id="A0A3E4KPU2"/>
<proteinExistence type="predicted"/>
<dbReference type="EMBL" id="RCXO01000021">
    <property type="protein sequence ID" value="RYT79015.1"/>
    <property type="molecule type" value="Genomic_DNA"/>
</dbReference>
<sequence>MRKIVVSNNFFNEAAKALKQGQTVKLLIGGHSMYPFIRGGIDLVEVVPFSFEEELPAWCCPFYQWNGKYLIHRYIGKKGNEYMMLGDGNLARIERVKREDIIGILRTIYRPDGTVQDCRDTRWLKKAKWWYRLRFLRRWLLPVLVFTSGKVKISSVQHKK</sequence>